<feature type="compositionally biased region" description="Acidic residues" evidence="6">
    <location>
        <begin position="456"/>
        <end position="484"/>
    </location>
</feature>
<feature type="compositionally biased region" description="Basic residues" evidence="6">
    <location>
        <begin position="56"/>
        <end position="66"/>
    </location>
</feature>
<dbReference type="InterPro" id="IPR037817">
    <property type="entry name" value="TAF7"/>
</dbReference>
<dbReference type="CDD" id="cd08047">
    <property type="entry name" value="TAF7"/>
    <property type="match status" value="1"/>
</dbReference>
<dbReference type="Pfam" id="PF04658">
    <property type="entry name" value="TAFII55_N"/>
    <property type="match status" value="1"/>
</dbReference>
<dbReference type="Proteomes" id="UP001138500">
    <property type="component" value="Unassembled WGS sequence"/>
</dbReference>
<evidence type="ECO:0000256" key="1">
    <source>
        <dbReference type="ARBA" id="ARBA00004123"/>
    </source>
</evidence>
<keyword evidence="5" id="KW-0539">Nucleus</keyword>
<evidence type="ECO:0000256" key="3">
    <source>
        <dbReference type="ARBA" id="ARBA00023015"/>
    </source>
</evidence>
<comment type="similarity">
    <text evidence="2">Belongs to the TAF7 family.</text>
</comment>
<dbReference type="SMART" id="SM01370">
    <property type="entry name" value="TAFII55_N"/>
    <property type="match status" value="1"/>
</dbReference>
<name>A0A9W7T2N2_9PEZI</name>
<evidence type="ECO:0000259" key="7">
    <source>
        <dbReference type="SMART" id="SM01370"/>
    </source>
</evidence>
<comment type="subcellular location">
    <subcellularLocation>
        <location evidence="1">Nucleus</location>
    </subcellularLocation>
</comment>
<evidence type="ECO:0000313" key="9">
    <source>
        <dbReference type="Proteomes" id="UP001138500"/>
    </source>
</evidence>
<dbReference type="PANTHER" id="PTHR12228:SF0">
    <property type="entry name" value="TATA-BOX BINDING PROTEIN ASSOCIATED FACTOR 7"/>
    <property type="match status" value="1"/>
</dbReference>
<evidence type="ECO:0000256" key="4">
    <source>
        <dbReference type="ARBA" id="ARBA00023163"/>
    </source>
</evidence>
<feature type="region of interest" description="Disordered" evidence="6">
    <location>
        <begin position="1"/>
        <end position="88"/>
    </location>
</feature>
<evidence type="ECO:0000313" key="8">
    <source>
        <dbReference type="EMBL" id="KAH9845726.1"/>
    </source>
</evidence>
<gene>
    <name evidence="8" type="ORF">Tdes44962_MAKER01157</name>
</gene>
<reference evidence="8 9" key="2">
    <citation type="journal article" date="2021" name="Curr. Genet.">
        <title>Genetic response to nitrogen starvation in the aggressive Eucalyptus foliar pathogen Teratosphaeria destructans.</title>
        <authorList>
            <person name="Havenga M."/>
            <person name="Wingfield B.D."/>
            <person name="Wingfield M.J."/>
            <person name="Dreyer L.L."/>
            <person name="Roets F."/>
            <person name="Aylward J."/>
        </authorList>
    </citation>
    <scope>NUCLEOTIDE SEQUENCE [LARGE SCALE GENOMIC DNA]</scope>
    <source>
        <strain evidence="8">CMW44962</strain>
    </source>
</reference>
<dbReference type="EMBL" id="RIBY02000002">
    <property type="protein sequence ID" value="KAH9845726.1"/>
    <property type="molecule type" value="Genomic_DNA"/>
</dbReference>
<feature type="compositionally biased region" description="Low complexity" evidence="6">
    <location>
        <begin position="17"/>
        <end position="31"/>
    </location>
</feature>
<keyword evidence="3" id="KW-0805">Transcription regulation</keyword>
<dbReference type="OrthoDB" id="153872at2759"/>
<feature type="compositionally biased region" description="Pro residues" evidence="6">
    <location>
        <begin position="42"/>
        <end position="53"/>
    </location>
</feature>
<dbReference type="GO" id="GO:0005669">
    <property type="term" value="C:transcription factor TFIID complex"/>
    <property type="evidence" value="ECO:0007669"/>
    <property type="project" value="InterPro"/>
</dbReference>
<protein>
    <submittedName>
        <fullName evidence="8">TAFII55 protein conserved region</fullName>
    </submittedName>
</protein>
<reference evidence="8 9" key="1">
    <citation type="journal article" date="2018" name="IMA Fungus">
        <title>IMA Genome-F 10: Nine draft genome sequences of Claviceps purpurea s.lat., including C. arundinis, C. humidiphila, and C. cf. spartinae, pseudomolecules for the pitch canker pathogen Fusarium circinatum, draft genome of Davidsoniella eucalypti, Grosmannia galeiformis, Quambalaria eucalypti, and Teratosphaeria destructans.</title>
        <authorList>
            <person name="Wingfield B.D."/>
            <person name="Liu M."/>
            <person name="Nguyen H.D."/>
            <person name="Lane F.A."/>
            <person name="Morgan S.W."/>
            <person name="De Vos L."/>
            <person name="Wilken P.M."/>
            <person name="Duong T.A."/>
            <person name="Aylward J."/>
            <person name="Coetzee M.P."/>
            <person name="Dadej K."/>
            <person name="De Beer Z.W."/>
            <person name="Findlay W."/>
            <person name="Havenga M."/>
            <person name="Kolarik M."/>
            <person name="Menzies J.G."/>
            <person name="Naidoo K."/>
            <person name="Pochopski O."/>
            <person name="Shoukouhi P."/>
            <person name="Santana Q.C."/>
            <person name="Seifert K.A."/>
            <person name="Soal N."/>
            <person name="Steenkamp E.T."/>
            <person name="Tatham C.T."/>
            <person name="van der Nest M.A."/>
            <person name="Wingfield M.J."/>
        </authorList>
    </citation>
    <scope>NUCLEOTIDE SEQUENCE [LARGE SCALE GENOMIC DNA]</scope>
    <source>
        <strain evidence="8">CMW44962</strain>
    </source>
</reference>
<proteinExistence type="inferred from homology"/>
<evidence type="ECO:0000256" key="5">
    <source>
        <dbReference type="ARBA" id="ARBA00023242"/>
    </source>
</evidence>
<accession>A0A9W7T2N2</accession>
<evidence type="ECO:0000256" key="2">
    <source>
        <dbReference type="ARBA" id="ARBA00009368"/>
    </source>
</evidence>
<dbReference type="InterPro" id="IPR006751">
    <property type="entry name" value="TAFII55_prot_cons_reg"/>
</dbReference>
<evidence type="ECO:0000256" key="6">
    <source>
        <dbReference type="SAM" id="MobiDB-lite"/>
    </source>
</evidence>
<dbReference type="GO" id="GO:0016251">
    <property type="term" value="F:RNA polymerase II general transcription initiation factor activity"/>
    <property type="evidence" value="ECO:0007669"/>
    <property type="project" value="TreeGrafter"/>
</dbReference>
<feature type="region of interest" description="Disordered" evidence="6">
    <location>
        <begin position="139"/>
        <end position="160"/>
    </location>
</feature>
<dbReference type="GO" id="GO:0051123">
    <property type="term" value="P:RNA polymerase II preinitiation complex assembly"/>
    <property type="evidence" value="ECO:0007669"/>
    <property type="project" value="TreeGrafter"/>
</dbReference>
<organism evidence="8 9">
    <name type="scientific">Teratosphaeria destructans</name>
    <dbReference type="NCBI Taxonomy" id="418781"/>
    <lineage>
        <taxon>Eukaryota</taxon>
        <taxon>Fungi</taxon>
        <taxon>Dikarya</taxon>
        <taxon>Ascomycota</taxon>
        <taxon>Pezizomycotina</taxon>
        <taxon>Dothideomycetes</taxon>
        <taxon>Dothideomycetidae</taxon>
        <taxon>Mycosphaerellales</taxon>
        <taxon>Teratosphaeriaceae</taxon>
        <taxon>Teratosphaeria</taxon>
    </lineage>
</organism>
<comment type="caution">
    <text evidence="8">The sequence shown here is derived from an EMBL/GenBank/DDBJ whole genome shotgun (WGS) entry which is preliminary data.</text>
</comment>
<feature type="region of interest" description="Disordered" evidence="6">
    <location>
        <begin position="441"/>
        <end position="492"/>
    </location>
</feature>
<keyword evidence="9" id="KW-1185">Reference proteome</keyword>
<dbReference type="PANTHER" id="PTHR12228">
    <property type="entry name" value="TRANSCRIPTION INITIATION FACTOR TFIID 55 KD SUBUNIT-RELATED"/>
    <property type="match status" value="1"/>
</dbReference>
<feature type="domain" description="TAFII55 protein conserved region" evidence="7">
    <location>
        <begin position="164"/>
        <end position="326"/>
    </location>
</feature>
<keyword evidence="4" id="KW-0804">Transcription</keyword>
<sequence length="549" mass="60152">MSLKLKIAAPRRDSEQSAAPATPAASSSSSAGPKLKLNFSQPPTPSTEQPPPATQQRKKIPTQKKRAANDDISPAAKRPAAQAGRKPSLMIKLPTAQQPKAPVAGNTPMTAGGTKIKLNAARKPSQPVKRIAITTQNVRRPVPPRPLGVGYDSEDSETEEDPAIQQGFILRMLPGVEASRLRDAINNQKIGFKEKEGGMDLSIKFVTSDHRRAVVKVAGKQFAAVLVDLPCIIESMKSWDKKGWWKVADIHQMLLVLKEIRSEDEAKHASLPKEVDEKTLQYAHGLTPPMHYVRKRRFRPRETHRQLEDVEGEVQRLLDADDEYQSNNPTAQIHLQEMTQAEYDRMNSGMDMDQDNYDMDMDADGEVMDTTEGYSQAGYDEYGEGMDDDNLAAGLEAAFAEDALLEAPLTSDIVSDSPIPLPDQTASLAAVENNLASDSAVETPAATPGGDAQDTQNDEASSDEDEDDDDDDDDDDADVFDEDAEARAAEQQQHLEEVADLEKEIAAIRQSANTSTNMILRKRQLEKAAKLEQDLAMKRSAFGLGEDGD</sequence>
<dbReference type="AlphaFoldDB" id="A0A9W7T2N2"/>